<keyword evidence="5" id="KW-0175">Coiled coil</keyword>
<feature type="region of interest" description="Disordered" evidence="6">
    <location>
        <begin position="1"/>
        <end position="22"/>
    </location>
</feature>
<dbReference type="Gene3D" id="1.10.287.370">
    <property type="match status" value="1"/>
</dbReference>
<accession>A0A6G1S4H3</accession>
<dbReference type="GO" id="GO:0051082">
    <property type="term" value="F:unfolded protein binding"/>
    <property type="evidence" value="ECO:0007669"/>
    <property type="project" value="InterPro"/>
</dbReference>
<dbReference type="InterPro" id="IPR002777">
    <property type="entry name" value="PFD_beta-like"/>
</dbReference>
<dbReference type="PANTHER" id="PTHR21100:SF9">
    <property type="entry name" value="PREFOLDIN SUBUNIT 4"/>
    <property type="match status" value="1"/>
</dbReference>
<dbReference type="InterPro" id="IPR009053">
    <property type="entry name" value="Prefoldin"/>
</dbReference>
<dbReference type="SUPFAM" id="SSF46579">
    <property type="entry name" value="Prefoldin"/>
    <property type="match status" value="1"/>
</dbReference>
<dbReference type="GO" id="GO:0016272">
    <property type="term" value="C:prefoldin complex"/>
    <property type="evidence" value="ECO:0007669"/>
    <property type="project" value="UniProtKB-UniRule"/>
</dbReference>
<organism evidence="7">
    <name type="scientific">Aceria tosichella</name>
    <name type="common">wheat curl mite</name>
    <dbReference type="NCBI Taxonomy" id="561515"/>
    <lineage>
        <taxon>Eukaryota</taxon>
        <taxon>Metazoa</taxon>
        <taxon>Ecdysozoa</taxon>
        <taxon>Arthropoda</taxon>
        <taxon>Chelicerata</taxon>
        <taxon>Arachnida</taxon>
        <taxon>Acari</taxon>
        <taxon>Acariformes</taxon>
        <taxon>Trombidiformes</taxon>
        <taxon>Prostigmata</taxon>
        <taxon>Eupodina</taxon>
        <taxon>Eriophyoidea</taxon>
        <taxon>Eriophyidae</taxon>
        <taxon>Eriophyinae</taxon>
        <taxon>Aceriini</taxon>
        <taxon>Aceria</taxon>
    </lineage>
</organism>
<gene>
    <name evidence="7" type="ORF">g.18898</name>
</gene>
<dbReference type="Pfam" id="PF01920">
    <property type="entry name" value="Prefoldin_2"/>
    <property type="match status" value="1"/>
</dbReference>
<evidence type="ECO:0000256" key="6">
    <source>
        <dbReference type="SAM" id="MobiDB-lite"/>
    </source>
</evidence>
<dbReference type="PANTHER" id="PTHR21100">
    <property type="entry name" value="PREFOLDIN SUBUNIT 4"/>
    <property type="match status" value="1"/>
</dbReference>
<evidence type="ECO:0000256" key="3">
    <source>
        <dbReference type="ARBA" id="ARBA00023186"/>
    </source>
</evidence>
<proteinExistence type="inferred from homology"/>
<feature type="compositionally biased region" description="Polar residues" evidence="6">
    <location>
        <begin position="1"/>
        <end position="19"/>
    </location>
</feature>
<dbReference type="CDD" id="cd23165">
    <property type="entry name" value="Prefoldin_4"/>
    <property type="match status" value="1"/>
</dbReference>
<feature type="coiled-coil region" evidence="5">
    <location>
        <begin position="32"/>
        <end position="66"/>
    </location>
</feature>
<dbReference type="EMBL" id="GGYP01000488">
    <property type="protein sequence ID" value="MDE45259.1"/>
    <property type="molecule type" value="Transcribed_RNA"/>
</dbReference>
<evidence type="ECO:0000256" key="5">
    <source>
        <dbReference type="SAM" id="Coils"/>
    </source>
</evidence>
<sequence length="139" mass="15732">MVDPASSSAAGDNSVQGVMNVSKEDQTKINRFARLNARLEDVKEEISSKTNELKNYEDAVSEAEMKVLEDQGDKLHLQVGDILINLDPEKTQKWLEDKMELLKKSVAELEDKKANIVEEMSELKTHLYARFGNNIHLES</sequence>
<comment type="subunit">
    <text evidence="2 4">Heterohexamer of two PFD-alpha type and four PFD-beta type subunits.</text>
</comment>
<dbReference type="PIRSF" id="PIRSF016477">
    <property type="entry name" value="Prefoldin_subunit_4"/>
    <property type="match status" value="1"/>
</dbReference>
<comment type="function">
    <text evidence="4">Binds specifically to cytosolic chaperonin (c-CPN) and transfers target proteins to it. Binds to nascent polypeptide chain and promotes folding in an environment in which there are many competing pathways for nonnative proteins.</text>
</comment>
<dbReference type="GO" id="GO:0005737">
    <property type="term" value="C:cytoplasm"/>
    <property type="evidence" value="ECO:0007669"/>
    <property type="project" value="TreeGrafter"/>
</dbReference>
<evidence type="ECO:0000256" key="2">
    <source>
        <dbReference type="ARBA" id="ARBA00011695"/>
    </source>
</evidence>
<evidence type="ECO:0000313" key="7">
    <source>
        <dbReference type="EMBL" id="MDE45259.1"/>
    </source>
</evidence>
<feature type="coiled-coil region" evidence="5">
    <location>
        <begin position="92"/>
        <end position="126"/>
    </location>
</feature>
<evidence type="ECO:0000256" key="1">
    <source>
        <dbReference type="ARBA" id="ARBA00008045"/>
    </source>
</evidence>
<dbReference type="GO" id="GO:0006457">
    <property type="term" value="P:protein folding"/>
    <property type="evidence" value="ECO:0007669"/>
    <property type="project" value="UniProtKB-UniRule"/>
</dbReference>
<dbReference type="InterPro" id="IPR016661">
    <property type="entry name" value="PFDN4"/>
</dbReference>
<keyword evidence="3 4" id="KW-0143">Chaperone</keyword>
<comment type="similarity">
    <text evidence="1 4">Belongs to the prefoldin subunit beta family.</text>
</comment>
<dbReference type="AlphaFoldDB" id="A0A6G1S4H3"/>
<protein>
    <recommendedName>
        <fullName evidence="4">Prefoldin subunit 4</fullName>
    </recommendedName>
</protein>
<evidence type="ECO:0000256" key="4">
    <source>
        <dbReference type="PIRNR" id="PIRNR016477"/>
    </source>
</evidence>
<reference evidence="7" key="1">
    <citation type="submission" date="2018-10" db="EMBL/GenBank/DDBJ databases">
        <title>Transcriptome assembly of Aceria tosichella (Wheat curl mite) Type 2.</title>
        <authorList>
            <person name="Scully E.D."/>
            <person name="Geib S.M."/>
            <person name="Palmer N.A."/>
            <person name="Gupta A.K."/>
            <person name="Sarath G."/>
            <person name="Tatineni S."/>
        </authorList>
    </citation>
    <scope>NUCLEOTIDE SEQUENCE</scope>
    <source>
        <strain evidence="7">LincolnNE</strain>
    </source>
</reference>
<name>A0A6G1S4H3_9ACAR</name>